<dbReference type="AlphaFoldDB" id="A0A2V4MVA6"/>
<dbReference type="Proteomes" id="UP000248012">
    <property type="component" value="Unassembled WGS sequence"/>
</dbReference>
<gene>
    <name evidence="1" type="ORF">DI396_15965</name>
</gene>
<reference evidence="1 2" key="1">
    <citation type="submission" date="2018-05" db="EMBL/GenBank/DDBJ databases">
        <title>Oceanovita maritima gen. nov., sp. nov., a marine bacterium in the family Rhodobacteraceae isolated from surface seawater of Lundu port Xiamen, China.</title>
        <authorList>
            <person name="Hetharua B.H."/>
            <person name="Min D."/>
            <person name="Liao H."/>
            <person name="Tian Y."/>
        </authorList>
    </citation>
    <scope>NUCLEOTIDE SEQUENCE [LARGE SCALE GENOMIC DNA]</scope>
    <source>
        <strain evidence="1 2">FSX-11</strain>
    </source>
</reference>
<evidence type="ECO:0000313" key="1">
    <source>
        <dbReference type="EMBL" id="PYC46344.1"/>
    </source>
</evidence>
<accession>A0A2V4MVA6</accession>
<keyword evidence="2" id="KW-1185">Reference proteome</keyword>
<comment type="caution">
    <text evidence="1">The sequence shown here is derived from an EMBL/GenBank/DDBJ whole genome shotgun (WGS) entry which is preliminary data.</text>
</comment>
<proteinExistence type="predicted"/>
<sequence length="76" mass="8564">MSSLLSAHFFTLGYWEQNGHRPAEIRKYSGPLAKRIVAKRIFERLGDGCGFDVGPMLFEPAKECAYHCTRSKVPSC</sequence>
<dbReference type="EMBL" id="QFVT01000016">
    <property type="protein sequence ID" value="PYC46344.1"/>
    <property type="molecule type" value="Genomic_DNA"/>
</dbReference>
<name>A0A2V4MVA6_9RHOB</name>
<evidence type="ECO:0000313" key="2">
    <source>
        <dbReference type="Proteomes" id="UP000248012"/>
    </source>
</evidence>
<protein>
    <submittedName>
        <fullName evidence="1">Uncharacterized protein</fullName>
    </submittedName>
</protein>
<organism evidence="1 2">
    <name type="scientific">Litorivita pollutaquae</name>
    <dbReference type="NCBI Taxonomy" id="2200892"/>
    <lineage>
        <taxon>Bacteria</taxon>
        <taxon>Pseudomonadati</taxon>
        <taxon>Pseudomonadota</taxon>
        <taxon>Alphaproteobacteria</taxon>
        <taxon>Rhodobacterales</taxon>
        <taxon>Paracoccaceae</taxon>
        <taxon>Litorivita</taxon>
    </lineage>
</organism>